<reference evidence="4" key="1">
    <citation type="submission" date="2016-06" db="UniProtKB">
        <authorList>
            <consortium name="WormBaseParasite"/>
        </authorList>
    </citation>
    <scope>IDENTIFICATION</scope>
</reference>
<organism evidence="4">
    <name type="scientific">Gongylonema pulchrum</name>
    <dbReference type="NCBI Taxonomy" id="637853"/>
    <lineage>
        <taxon>Eukaryota</taxon>
        <taxon>Metazoa</taxon>
        <taxon>Ecdysozoa</taxon>
        <taxon>Nematoda</taxon>
        <taxon>Chromadorea</taxon>
        <taxon>Rhabditida</taxon>
        <taxon>Spirurina</taxon>
        <taxon>Spiruromorpha</taxon>
        <taxon>Spiruroidea</taxon>
        <taxon>Gongylonematidae</taxon>
        <taxon>Gongylonema</taxon>
    </lineage>
</organism>
<accession>A0A183ER81</accession>
<evidence type="ECO:0000313" key="2">
    <source>
        <dbReference type="EMBL" id="VDN41528.1"/>
    </source>
</evidence>
<gene>
    <name evidence="2" type="ORF">GPUH_LOCUS23474</name>
</gene>
<sequence>MNASTYLQRQLRNTSSRLVIDEGEPFHLVMNNDDELALRYGQRSMRWRNLPTGPQRRTRYEPRSHRGTSSSAWTSMDGHRRRSGPNFYDDMFVLAGLESRSEEGPAHYL</sequence>
<name>A0A183ER81_9BILA</name>
<feature type="region of interest" description="Disordered" evidence="1">
    <location>
        <begin position="47"/>
        <end position="80"/>
    </location>
</feature>
<dbReference type="AlphaFoldDB" id="A0A183ER81"/>
<proteinExistence type="predicted"/>
<dbReference type="Proteomes" id="UP000271098">
    <property type="component" value="Unassembled WGS sequence"/>
</dbReference>
<evidence type="ECO:0000313" key="3">
    <source>
        <dbReference type="Proteomes" id="UP000271098"/>
    </source>
</evidence>
<protein>
    <submittedName>
        <fullName evidence="2 4">Uncharacterized protein</fullName>
    </submittedName>
</protein>
<dbReference type="WBParaSite" id="GPUH_0002350201-mRNA-1">
    <property type="protein sequence ID" value="GPUH_0002350201-mRNA-1"/>
    <property type="gene ID" value="GPUH_0002350201"/>
</dbReference>
<dbReference type="EMBL" id="UYRT01097972">
    <property type="protein sequence ID" value="VDN41528.1"/>
    <property type="molecule type" value="Genomic_DNA"/>
</dbReference>
<keyword evidence="3" id="KW-1185">Reference proteome</keyword>
<reference evidence="2 3" key="2">
    <citation type="submission" date="2018-11" db="EMBL/GenBank/DDBJ databases">
        <authorList>
            <consortium name="Pathogen Informatics"/>
        </authorList>
    </citation>
    <scope>NUCLEOTIDE SEQUENCE [LARGE SCALE GENOMIC DNA]</scope>
</reference>
<evidence type="ECO:0000256" key="1">
    <source>
        <dbReference type="SAM" id="MobiDB-lite"/>
    </source>
</evidence>
<evidence type="ECO:0000313" key="4">
    <source>
        <dbReference type="WBParaSite" id="GPUH_0002350201-mRNA-1"/>
    </source>
</evidence>